<sequence length="65" mass="7903">MEYIYLLIFIYKIVYLLHSYNAKINDICESKTNHKDRHDTIVNDNNPDKLMYKTSTYMQQNVDRL</sequence>
<dbReference type="AlphaFoldDB" id="A0AAD5KMX6"/>
<evidence type="ECO:0000313" key="1">
    <source>
        <dbReference type="EMBL" id="KAI9275698.1"/>
    </source>
</evidence>
<organism evidence="1 2">
    <name type="scientific">Phascolomyces articulosus</name>
    <dbReference type="NCBI Taxonomy" id="60185"/>
    <lineage>
        <taxon>Eukaryota</taxon>
        <taxon>Fungi</taxon>
        <taxon>Fungi incertae sedis</taxon>
        <taxon>Mucoromycota</taxon>
        <taxon>Mucoromycotina</taxon>
        <taxon>Mucoromycetes</taxon>
        <taxon>Mucorales</taxon>
        <taxon>Lichtheimiaceae</taxon>
        <taxon>Phascolomyces</taxon>
    </lineage>
</organism>
<evidence type="ECO:0000313" key="2">
    <source>
        <dbReference type="Proteomes" id="UP001209540"/>
    </source>
</evidence>
<name>A0AAD5KMX6_9FUNG</name>
<keyword evidence="2" id="KW-1185">Reference proteome</keyword>
<dbReference type="Proteomes" id="UP001209540">
    <property type="component" value="Unassembled WGS sequence"/>
</dbReference>
<proteinExistence type="predicted"/>
<protein>
    <submittedName>
        <fullName evidence="1">Uncharacterized protein</fullName>
    </submittedName>
</protein>
<dbReference type="EMBL" id="JAIXMP010000003">
    <property type="protein sequence ID" value="KAI9275698.1"/>
    <property type="molecule type" value="Genomic_DNA"/>
</dbReference>
<reference evidence="1" key="2">
    <citation type="submission" date="2023-02" db="EMBL/GenBank/DDBJ databases">
        <authorList>
            <consortium name="DOE Joint Genome Institute"/>
            <person name="Mondo S.J."/>
            <person name="Chang Y."/>
            <person name="Wang Y."/>
            <person name="Ahrendt S."/>
            <person name="Andreopoulos W."/>
            <person name="Barry K."/>
            <person name="Beard J."/>
            <person name="Benny G.L."/>
            <person name="Blankenship S."/>
            <person name="Bonito G."/>
            <person name="Cuomo C."/>
            <person name="Desiro A."/>
            <person name="Gervers K.A."/>
            <person name="Hundley H."/>
            <person name="Kuo A."/>
            <person name="LaButti K."/>
            <person name="Lang B.F."/>
            <person name="Lipzen A."/>
            <person name="O'Donnell K."/>
            <person name="Pangilinan J."/>
            <person name="Reynolds N."/>
            <person name="Sandor L."/>
            <person name="Smith M.W."/>
            <person name="Tsang A."/>
            <person name="Grigoriev I.V."/>
            <person name="Stajich J.E."/>
            <person name="Spatafora J.W."/>
        </authorList>
    </citation>
    <scope>NUCLEOTIDE SEQUENCE</scope>
    <source>
        <strain evidence="1">RSA 2281</strain>
    </source>
</reference>
<gene>
    <name evidence="1" type="ORF">BDA99DRAFT_496245</name>
</gene>
<comment type="caution">
    <text evidence="1">The sequence shown here is derived from an EMBL/GenBank/DDBJ whole genome shotgun (WGS) entry which is preliminary data.</text>
</comment>
<accession>A0AAD5KMX6</accession>
<reference evidence="1" key="1">
    <citation type="journal article" date="2022" name="IScience">
        <title>Evolution of zygomycete secretomes and the origins of terrestrial fungal ecologies.</title>
        <authorList>
            <person name="Chang Y."/>
            <person name="Wang Y."/>
            <person name="Mondo S."/>
            <person name="Ahrendt S."/>
            <person name="Andreopoulos W."/>
            <person name="Barry K."/>
            <person name="Beard J."/>
            <person name="Benny G.L."/>
            <person name="Blankenship S."/>
            <person name="Bonito G."/>
            <person name="Cuomo C."/>
            <person name="Desiro A."/>
            <person name="Gervers K.A."/>
            <person name="Hundley H."/>
            <person name="Kuo A."/>
            <person name="LaButti K."/>
            <person name="Lang B.F."/>
            <person name="Lipzen A."/>
            <person name="O'Donnell K."/>
            <person name="Pangilinan J."/>
            <person name="Reynolds N."/>
            <person name="Sandor L."/>
            <person name="Smith M.E."/>
            <person name="Tsang A."/>
            <person name="Grigoriev I.V."/>
            <person name="Stajich J.E."/>
            <person name="Spatafora J.W."/>
        </authorList>
    </citation>
    <scope>NUCLEOTIDE SEQUENCE</scope>
    <source>
        <strain evidence="1">RSA 2281</strain>
    </source>
</reference>